<keyword evidence="14" id="KW-1185">Reference proteome</keyword>
<feature type="transmembrane region" description="Helical" evidence="11">
    <location>
        <begin position="283"/>
        <end position="306"/>
    </location>
</feature>
<evidence type="ECO:0000313" key="14">
    <source>
        <dbReference type="Proteomes" id="UP001501612"/>
    </source>
</evidence>
<keyword evidence="2 11" id="KW-0813">Transport</keyword>
<evidence type="ECO:0000256" key="10">
    <source>
        <dbReference type="ARBA" id="ARBA00023201"/>
    </source>
</evidence>
<keyword evidence="8 11" id="KW-0406">Ion transport</keyword>
<proteinExistence type="inferred from homology"/>
<feature type="transmembrane region" description="Helical" evidence="11">
    <location>
        <begin position="144"/>
        <end position="165"/>
    </location>
</feature>
<feature type="compositionally biased region" description="Pro residues" evidence="12">
    <location>
        <begin position="9"/>
        <end position="18"/>
    </location>
</feature>
<evidence type="ECO:0000256" key="6">
    <source>
        <dbReference type="ARBA" id="ARBA00022989"/>
    </source>
</evidence>
<name>A0ABN2PJ49_9ACTN</name>
<comment type="caution">
    <text evidence="13">The sequence shown here is derived from an EMBL/GenBank/DDBJ whole genome shotgun (WGS) entry which is preliminary data.</text>
</comment>
<dbReference type="InterPro" id="IPR004670">
    <property type="entry name" value="NhaA"/>
</dbReference>
<comment type="subcellular location">
    <subcellularLocation>
        <location evidence="1">Cell inner membrane</location>
        <topology evidence="1">Multi-pass membrane protein</topology>
    </subcellularLocation>
    <subcellularLocation>
        <location evidence="11">Cell membrane</location>
        <topology evidence="11">Multi-pass membrane protein</topology>
    </subcellularLocation>
</comment>
<feature type="transmembrane region" description="Helical" evidence="11">
    <location>
        <begin position="202"/>
        <end position="218"/>
    </location>
</feature>
<feature type="transmembrane region" description="Helical" evidence="11">
    <location>
        <begin position="34"/>
        <end position="51"/>
    </location>
</feature>
<feature type="transmembrane region" description="Helical" evidence="11">
    <location>
        <begin position="172"/>
        <end position="196"/>
    </location>
</feature>
<feature type="transmembrane region" description="Helical" evidence="11">
    <location>
        <begin position="110"/>
        <end position="138"/>
    </location>
</feature>
<reference evidence="13 14" key="1">
    <citation type="journal article" date="2019" name="Int. J. Syst. Evol. Microbiol.">
        <title>The Global Catalogue of Microorganisms (GCM) 10K type strain sequencing project: providing services to taxonomists for standard genome sequencing and annotation.</title>
        <authorList>
            <consortium name="The Broad Institute Genomics Platform"/>
            <consortium name="The Broad Institute Genome Sequencing Center for Infectious Disease"/>
            <person name="Wu L."/>
            <person name="Ma J."/>
        </authorList>
    </citation>
    <scope>NUCLEOTIDE SEQUENCE [LARGE SCALE GENOMIC DNA]</scope>
    <source>
        <strain evidence="13 14">JCM 14046</strain>
    </source>
</reference>
<keyword evidence="6 11" id="KW-1133">Transmembrane helix</keyword>
<sequence>MSEHAPAPSAQPAPPGGPAAPARRSPLSVLSDEAVGGILLIVAATAALVWANSPWSGAYAALGDTVVGPAALNLDLSLATWAADGALAIFFFVVGLELKHELRVGALRDLRAAAVPVIAAVGGMVVPALVYVAVVLASGEDGLLSGWAIPTATDIAFALAVLAVLGRGLPSALRLFLLTLAVVDDLLAVTIIAVFYTDDLSLLWLGLALLAVGVFAAAARARAARVAVLLPVSVVAWVLMHESGVHATIAGVLLGLAVPAVARGEEPDSRVHWLEGINRPLSAAVALPVFAFFAAGVEVSGLGSVVTEPLSLAIAAGLLGGKLVGIIGGAALAVRLPGLRLDGGLVLRDLVPVALLAAIGFTVSLLIAELSFDDPALTDTAKVAVLTASVVAAVLAAVVLRLDARRHARRRAREAATTR</sequence>
<evidence type="ECO:0000313" key="13">
    <source>
        <dbReference type="EMBL" id="GAA1923142.1"/>
    </source>
</evidence>
<keyword evidence="9 11" id="KW-0472">Membrane</keyword>
<dbReference type="HAMAP" id="MF_01844">
    <property type="entry name" value="NhaA"/>
    <property type="match status" value="1"/>
</dbReference>
<evidence type="ECO:0000256" key="9">
    <source>
        <dbReference type="ARBA" id="ARBA00023136"/>
    </source>
</evidence>
<feature type="transmembrane region" description="Helical" evidence="11">
    <location>
        <begin position="346"/>
        <end position="368"/>
    </location>
</feature>
<dbReference type="EMBL" id="BAAAMY010000005">
    <property type="protein sequence ID" value="GAA1923142.1"/>
    <property type="molecule type" value="Genomic_DNA"/>
</dbReference>
<keyword evidence="7 11" id="KW-0915">Sodium</keyword>
<dbReference type="PANTHER" id="PTHR30341">
    <property type="entry name" value="SODIUM ION/PROTON ANTIPORTER NHAA-RELATED"/>
    <property type="match status" value="1"/>
</dbReference>
<evidence type="ECO:0000256" key="11">
    <source>
        <dbReference type="HAMAP-Rule" id="MF_01844"/>
    </source>
</evidence>
<keyword evidence="5 11" id="KW-0812">Transmembrane</keyword>
<organism evidence="13 14">
    <name type="scientific">Nocardioides lentus</name>
    <dbReference type="NCBI Taxonomy" id="338077"/>
    <lineage>
        <taxon>Bacteria</taxon>
        <taxon>Bacillati</taxon>
        <taxon>Actinomycetota</taxon>
        <taxon>Actinomycetes</taxon>
        <taxon>Propionibacteriales</taxon>
        <taxon>Nocardioidaceae</taxon>
        <taxon>Nocardioides</taxon>
    </lineage>
</organism>
<comment type="catalytic activity">
    <reaction evidence="11">
        <text>Na(+)(in) + 2 H(+)(out) = Na(+)(out) + 2 H(+)(in)</text>
        <dbReference type="Rhea" id="RHEA:29251"/>
        <dbReference type="ChEBI" id="CHEBI:15378"/>
        <dbReference type="ChEBI" id="CHEBI:29101"/>
    </reaction>
</comment>
<feature type="transmembrane region" description="Helical" evidence="11">
    <location>
        <begin position="380"/>
        <end position="402"/>
    </location>
</feature>
<evidence type="ECO:0000256" key="8">
    <source>
        <dbReference type="ARBA" id="ARBA00023065"/>
    </source>
</evidence>
<evidence type="ECO:0000256" key="2">
    <source>
        <dbReference type="ARBA" id="ARBA00022448"/>
    </source>
</evidence>
<feature type="region of interest" description="Disordered" evidence="12">
    <location>
        <begin position="1"/>
        <end position="24"/>
    </location>
</feature>
<dbReference type="Pfam" id="PF06965">
    <property type="entry name" value="Na_H_antiport_1"/>
    <property type="match status" value="1"/>
</dbReference>
<evidence type="ECO:0000256" key="3">
    <source>
        <dbReference type="ARBA" id="ARBA00022449"/>
    </source>
</evidence>
<keyword evidence="3 11" id="KW-0050">Antiport</keyword>
<keyword evidence="4 11" id="KW-1003">Cell membrane</keyword>
<evidence type="ECO:0000256" key="5">
    <source>
        <dbReference type="ARBA" id="ARBA00022692"/>
    </source>
</evidence>
<comment type="function">
    <text evidence="11">Na(+)/H(+) antiporter that extrudes sodium in exchange for external protons.</text>
</comment>
<feature type="transmembrane region" description="Helical" evidence="11">
    <location>
        <begin position="78"/>
        <end position="98"/>
    </location>
</feature>
<keyword evidence="10 11" id="KW-0739">Sodium transport</keyword>
<protein>
    <recommendedName>
        <fullName evidence="11">Na(+)/H(+) antiporter NhaA</fullName>
    </recommendedName>
    <alternativeName>
        <fullName evidence="11">Sodium/proton antiporter NhaA</fullName>
    </alternativeName>
</protein>
<evidence type="ECO:0000256" key="12">
    <source>
        <dbReference type="SAM" id="MobiDB-lite"/>
    </source>
</evidence>
<comment type="similarity">
    <text evidence="11">Belongs to the NhaA Na(+)/H(+) (TC 2.A.33) antiporter family.</text>
</comment>
<dbReference type="InterPro" id="IPR023171">
    <property type="entry name" value="Na/H_antiporter_dom_sf"/>
</dbReference>
<accession>A0ABN2PJ49</accession>
<gene>
    <name evidence="13" type="primary">nhaA_2</name>
    <name evidence="11" type="synonym">nhaA</name>
    <name evidence="13" type="ORF">GCM10009737_25980</name>
</gene>
<dbReference type="NCBIfam" id="TIGR00773">
    <property type="entry name" value="NhaA"/>
    <property type="match status" value="1"/>
</dbReference>
<evidence type="ECO:0000256" key="7">
    <source>
        <dbReference type="ARBA" id="ARBA00023053"/>
    </source>
</evidence>
<dbReference type="Proteomes" id="UP001501612">
    <property type="component" value="Unassembled WGS sequence"/>
</dbReference>
<feature type="transmembrane region" description="Helical" evidence="11">
    <location>
        <begin position="312"/>
        <end position="334"/>
    </location>
</feature>
<evidence type="ECO:0000256" key="1">
    <source>
        <dbReference type="ARBA" id="ARBA00004429"/>
    </source>
</evidence>
<dbReference type="RefSeq" id="WP_344007860.1">
    <property type="nucleotide sequence ID" value="NZ_BAAAMY010000005.1"/>
</dbReference>
<dbReference type="PANTHER" id="PTHR30341:SF0">
    <property type="entry name" value="NA(+)_H(+) ANTIPORTER NHAA"/>
    <property type="match status" value="1"/>
</dbReference>
<evidence type="ECO:0000256" key="4">
    <source>
        <dbReference type="ARBA" id="ARBA00022475"/>
    </source>
</evidence>
<dbReference type="Gene3D" id="1.20.1530.10">
    <property type="entry name" value="Na+/H+ antiporter like domain"/>
    <property type="match status" value="1"/>
</dbReference>